<dbReference type="FunFam" id="3.40.50.2000:FF:000054">
    <property type="entry name" value="Glycosyltransferase"/>
    <property type="match status" value="1"/>
</dbReference>
<dbReference type="UniPathway" id="UPA00009"/>
<dbReference type="EC" id="2.4.1.-" evidence="7"/>
<accession>A0A6N2KLS5</accession>
<dbReference type="EMBL" id="CAADRP010000469">
    <property type="protein sequence ID" value="VFU28907.1"/>
    <property type="molecule type" value="Genomic_DNA"/>
</dbReference>
<dbReference type="InterPro" id="IPR035595">
    <property type="entry name" value="UDP_glycos_trans_CS"/>
</dbReference>
<evidence type="ECO:0000256" key="6">
    <source>
        <dbReference type="RuleBase" id="RU003718"/>
    </source>
</evidence>
<dbReference type="GO" id="GO:0009718">
    <property type="term" value="P:anthocyanin-containing compound biosynthetic process"/>
    <property type="evidence" value="ECO:0007669"/>
    <property type="project" value="UniProtKB-UniPathway"/>
</dbReference>
<sequence length="465" mass="50209">MAQKPHVAIFPSPGMGHLIPLAELAKKLALSYDLSSTFIVPSIGPPPEAQTKVLGSLPAGINYISLPPVSFDDLPGIRAETQISLTVTRSLSSIRDVLKSLVASTRLVALVLDLFGTDVIDIAMEFSVPSYIASLSTGMTLSLHFYMPRLDQMVSCEYRDLPEPVLLPGCATPVHGRDLPDPIQDRKDDAYKWFLHHSSRHRLAEGILLNSFVDLEPETIKGLQDQELGNLPPIYPVGPIINSGSSIGVNGHECLQWMDDQPHGSVLYISFGSGGTLSFEQLNELAMGLEISEQKFLWVVRSPDKSASASYFSAKSNTDPFSFLPEGFLDRTGGQGLVVPSWAPQIQVLGHGSTGGFLTHCGWNSILESIVHGVPLIAWPLYAEQKTNAVLLSAGLKVALRPEVDGNGLVGREEIAKVVKGLMQGGEGVAIRSRMKGLKEAAAMAVSEEGSSTKSLHELVSRWKN</sequence>
<comment type="catalytic activity">
    <reaction evidence="5">
        <text>an anthocyanidin + UDP-alpha-D-glucose + H(+) = an anthocyanidin 3-O-beta-D-glucoside + UDP</text>
        <dbReference type="Rhea" id="RHEA:20093"/>
        <dbReference type="ChEBI" id="CHEBI:15378"/>
        <dbReference type="ChEBI" id="CHEBI:16307"/>
        <dbReference type="ChEBI" id="CHEBI:58223"/>
        <dbReference type="ChEBI" id="CHEBI:58885"/>
        <dbReference type="ChEBI" id="CHEBI:143576"/>
        <dbReference type="EC" id="2.4.1.115"/>
    </reaction>
</comment>
<evidence type="ECO:0000256" key="5">
    <source>
        <dbReference type="ARBA" id="ARBA00047606"/>
    </source>
</evidence>
<proteinExistence type="inferred from homology"/>
<evidence type="ECO:0000256" key="7">
    <source>
        <dbReference type="RuleBase" id="RU362057"/>
    </source>
</evidence>
<dbReference type="PANTHER" id="PTHR48045">
    <property type="entry name" value="UDP-GLYCOSYLTRANSFERASE 72B1"/>
    <property type="match status" value="1"/>
</dbReference>
<keyword evidence="4 6" id="KW-0808">Transferase</keyword>
<organism evidence="8">
    <name type="scientific">Salix viminalis</name>
    <name type="common">Common osier</name>
    <name type="synonym">Basket willow</name>
    <dbReference type="NCBI Taxonomy" id="40686"/>
    <lineage>
        <taxon>Eukaryota</taxon>
        <taxon>Viridiplantae</taxon>
        <taxon>Streptophyta</taxon>
        <taxon>Embryophyta</taxon>
        <taxon>Tracheophyta</taxon>
        <taxon>Spermatophyta</taxon>
        <taxon>Magnoliopsida</taxon>
        <taxon>eudicotyledons</taxon>
        <taxon>Gunneridae</taxon>
        <taxon>Pentapetalae</taxon>
        <taxon>rosids</taxon>
        <taxon>fabids</taxon>
        <taxon>Malpighiales</taxon>
        <taxon>Salicaceae</taxon>
        <taxon>Saliceae</taxon>
        <taxon>Salix</taxon>
    </lineage>
</organism>
<protein>
    <recommendedName>
        <fullName evidence="7">Glycosyltransferase</fullName>
        <ecNumber evidence="7">2.4.1.-</ecNumber>
    </recommendedName>
</protein>
<name>A0A6N2KLS5_SALVM</name>
<dbReference type="CDD" id="cd03784">
    <property type="entry name" value="GT1_Gtf-like"/>
    <property type="match status" value="1"/>
</dbReference>
<reference evidence="8" key="1">
    <citation type="submission" date="2019-03" db="EMBL/GenBank/DDBJ databases">
        <authorList>
            <person name="Mank J."/>
            <person name="Almeida P."/>
        </authorList>
    </citation>
    <scope>NUCLEOTIDE SEQUENCE</scope>
    <source>
        <strain evidence="8">78183</strain>
    </source>
</reference>
<evidence type="ECO:0000256" key="3">
    <source>
        <dbReference type="ARBA" id="ARBA00022676"/>
    </source>
</evidence>
<evidence type="ECO:0000256" key="1">
    <source>
        <dbReference type="ARBA" id="ARBA00004935"/>
    </source>
</evidence>
<evidence type="ECO:0000256" key="4">
    <source>
        <dbReference type="ARBA" id="ARBA00022679"/>
    </source>
</evidence>
<dbReference type="SUPFAM" id="SSF53756">
    <property type="entry name" value="UDP-Glycosyltransferase/glycogen phosphorylase"/>
    <property type="match status" value="1"/>
</dbReference>
<dbReference type="FunFam" id="3.40.50.2000:FF:000051">
    <property type="entry name" value="Glycosyltransferase"/>
    <property type="match status" value="1"/>
</dbReference>
<evidence type="ECO:0000313" key="8">
    <source>
        <dbReference type="EMBL" id="VFU28907.1"/>
    </source>
</evidence>
<dbReference type="GO" id="GO:0047213">
    <property type="term" value="F:anthocyanidin 3-O-glucosyltransferase activity"/>
    <property type="evidence" value="ECO:0007669"/>
    <property type="project" value="UniProtKB-EC"/>
</dbReference>
<dbReference type="Pfam" id="PF00201">
    <property type="entry name" value="UDPGT"/>
    <property type="match status" value="1"/>
</dbReference>
<keyword evidence="3 6" id="KW-0328">Glycosyltransferase</keyword>
<dbReference type="Gene3D" id="3.40.50.2000">
    <property type="entry name" value="Glycogen Phosphorylase B"/>
    <property type="match status" value="2"/>
</dbReference>
<comment type="pathway">
    <text evidence="1">Pigment biosynthesis; anthocyanin biosynthesis.</text>
</comment>
<comment type="similarity">
    <text evidence="2 6">Belongs to the UDP-glycosyltransferase family.</text>
</comment>
<gene>
    <name evidence="8" type="ORF">SVIM_LOCUS99344</name>
</gene>
<dbReference type="PROSITE" id="PS00375">
    <property type="entry name" value="UDPGT"/>
    <property type="match status" value="1"/>
</dbReference>
<dbReference type="PANTHER" id="PTHR48045:SF36">
    <property type="entry name" value="GLYCOSYLTRANSFERASE"/>
    <property type="match status" value="1"/>
</dbReference>
<evidence type="ECO:0000256" key="2">
    <source>
        <dbReference type="ARBA" id="ARBA00009995"/>
    </source>
</evidence>
<dbReference type="AlphaFoldDB" id="A0A6N2KLS5"/>
<dbReference type="InterPro" id="IPR002213">
    <property type="entry name" value="UDP_glucos_trans"/>
</dbReference>